<comment type="similarity">
    <text evidence="2 5">Belongs to the UDP-glycosyltransferase family.</text>
</comment>
<dbReference type="InterPro" id="IPR002213">
    <property type="entry name" value="UDP_glucos_trans"/>
</dbReference>
<evidence type="ECO:0000313" key="9">
    <source>
        <dbReference type="Proteomes" id="UP001141552"/>
    </source>
</evidence>
<comment type="catalytic activity">
    <reaction evidence="4">
        <text>an anthocyanidin + UDP-alpha-D-glucose + H(+) = an anthocyanidin 3-O-beta-D-glucoside + UDP</text>
        <dbReference type="Rhea" id="RHEA:20093"/>
        <dbReference type="ChEBI" id="CHEBI:15378"/>
        <dbReference type="ChEBI" id="CHEBI:16307"/>
        <dbReference type="ChEBI" id="CHEBI:58223"/>
        <dbReference type="ChEBI" id="CHEBI:58885"/>
        <dbReference type="ChEBI" id="CHEBI:143576"/>
        <dbReference type="EC" id="2.4.1.115"/>
    </reaction>
</comment>
<evidence type="ECO:0000313" key="8">
    <source>
        <dbReference type="EMBL" id="KAJ4840814.1"/>
    </source>
</evidence>
<dbReference type="FunFam" id="3.40.50.2000:FF:000060">
    <property type="entry name" value="Glycosyltransferase"/>
    <property type="match status" value="1"/>
</dbReference>
<evidence type="ECO:0000256" key="2">
    <source>
        <dbReference type="ARBA" id="ARBA00009995"/>
    </source>
</evidence>
<dbReference type="Gene3D" id="3.40.50.2000">
    <property type="entry name" value="Glycogen Phosphorylase B"/>
    <property type="match status" value="2"/>
</dbReference>
<reference evidence="8" key="2">
    <citation type="journal article" date="2023" name="Plants (Basel)">
        <title>Annotation of the Turnera subulata (Passifloraceae) Draft Genome Reveals the S-Locus Evolved after the Divergence of Turneroideae from Passifloroideae in a Stepwise Manner.</title>
        <authorList>
            <person name="Henning P.M."/>
            <person name="Roalson E.H."/>
            <person name="Mir W."/>
            <person name="McCubbin A.G."/>
            <person name="Shore J.S."/>
        </authorList>
    </citation>
    <scope>NUCLEOTIDE SEQUENCE</scope>
    <source>
        <strain evidence="8">F60SS</strain>
    </source>
</reference>
<dbReference type="EMBL" id="JAKUCV010002943">
    <property type="protein sequence ID" value="KAJ4840814.1"/>
    <property type="molecule type" value="Genomic_DNA"/>
</dbReference>
<comment type="pathway">
    <text evidence="1">Pigment biosynthesis; anthocyanin biosynthesis.</text>
</comment>
<dbReference type="PROSITE" id="PS00375">
    <property type="entry name" value="UDPGT"/>
    <property type="match status" value="1"/>
</dbReference>
<dbReference type="EC" id="2.4.1.-" evidence="6"/>
<gene>
    <name evidence="8" type="ORF">Tsubulata_036275</name>
</gene>
<accession>A0A9Q0FZK5</accession>
<dbReference type="Pfam" id="PF26168">
    <property type="entry name" value="Glyco_transf_N"/>
    <property type="match status" value="1"/>
</dbReference>
<dbReference type="InterPro" id="IPR058980">
    <property type="entry name" value="Glyco_transf_N"/>
</dbReference>
<evidence type="ECO:0000256" key="3">
    <source>
        <dbReference type="ARBA" id="ARBA00022679"/>
    </source>
</evidence>
<evidence type="ECO:0000256" key="1">
    <source>
        <dbReference type="ARBA" id="ARBA00004935"/>
    </source>
</evidence>
<evidence type="ECO:0000256" key="6">
    <source>
        <dbReference type="RuleBase" id="RU362057"/>
    </source>
</evidence>
<name>A0A9Q0FZK5_9ROSI</name>
<dbReference type="SUPFAM" id="SSF53756">
    <property type="entry name" value="UDP-Glycosyltransferase/glycogen phosphorylase"/>
    <property type="match status" value="1"/>
</dbReference>
<dbReference type="Pfam" id="PF00201">
    <property type="entry name" value="UDPGT"/>
    <property type="match status" value="1"/>
</dbReference>
<dbReference type="InterPro" id="IPR035595">
    <property type="entry name" value="UDP_glycos_trans_CS"/>
</dbReference>
<reference evidence="8" key="1">
    <citation type="submission" date="2022-02" db="EMBL/GenBank/DDBJ databases">
        <authorList>
            <person name="Henning P.M."/>
            <person name="McCubbin A.G."/>
            <person name="Shore J.S."/>
        </authorList>
    </citation>
    <scope>NUCLEOTIDE SEQUENCE</scope>
    <source>
        <strain evidence="8">F60SS</strain>
        <tissue evidence="8">Leaves</tissue>
    </source>
</reference>
<keyword evidence="3 5" id="KW-0808">Transferase</keyword>
<protein>
    <recommendedName>
        <fullName evidence="6">Glycosyltransferase</fullName>
        <ecNumber evidence="6">2.4.1.-</ecNumber>
    </recommendedName>
</protein>
<keyword evidence="9" id="KW-1185">Reference proteome</keyword>
<dbReference type="PANTHER" id="PTHR48044">
    <property type="entry name" value="GLYCOSYLTRANSFERASE"/>
    <property type="match status" value="1"/>
</dbReference>
<evidence type="ECO:0000256" key="4">
    <source>
        <dbReference type="ARBA" id="ARBA00047606"/>
    </source>
</evidence>
<evidence type="ECO:0000259" key="7">
    <source>
        <dbReference type="Pfam" id="PF26168"/>
    </source>
</evidence>
<dbReference type="CDD" id="cd03784">
    <property type="entry name" value="GT1_Gtf-like"/>
    <property type="match status" value="1"/>
</dbReference>
<dbReference type="AlphaFoldDB" id="A0A9Q0FZK5"/>
<sequence length="455" mass="51153">MEGRTESINVLMLPWLGHGHISPFLELAKKLAERNFHIFFCSTPVNLGTIKDQISQKYSPSIELVELHLPSLPDLPPHYHTTKGLPPHLMPTLKKAFEMASPGFHKIIKSLRPDLLIYDFLQPWAPALASSLNIPGVEFLCCSTVMTCFVKHISLYPGINFPFPGIYLREYETHKFNLLLESSVDGVKDADKIEECFKQSLDVVLVKTFREIEAEYIDYLSDITSKKIVPVGPLVQDSIYEEERKGIIEWLDKKERKSTLFVSFGTEFFLSKEDMEEIAYGLELSMLNFIWVVRFPVGEQTSTTSTTLEASLPEGFLERVGDRGMVVEGWAPQARILEHSSIGGFVSHCGWSSVMESMKNGVPIVAMPMHLDQPCNARLVEDVGVGIEVKRDGNGNLHREEVAMVIQAVVMGEKGESVRKKAKELGQNMINNGDQEIDEAVEELVKLCLNKNCNP</sequence>
<dbReference type="PANTHER" id="PTHR48044:SF29">
    <property type="entry name" value="GLYCOSYLTRANSFERASE"/>
    <property type="match status" value="1"/>
</dbReference>
<feature type="domain" description="Glycosyltransferase N-terminal" evidence="7">
    <location>
        <begin position="6"/>
        <end position="235"/>
    </location>
</feature>
<dbReference type="OrthoDB" id="5835829at2759"/>
<comment type="caution">
    <text evidence="8">The sequence shown here is derived from an EMBL/GenBank/DDBJ whole genome shotgun (WGS) entry which is preliminary data.</text>
</comment>
<organism evidence="8 9">
    <name type="scientific">Turnera subulata</name>
    <dbReference type="NCBI Taxonomy" id="218843"/>
    <lineage>
        <taxon>Eukaryota</taxon>
        <taxon>Viridiplantae</taxon>
        <taxon>Streptophyta</taxon>
        <taxon>Embryophyta</taxon>
        <taxon>Tracheophyta</taxon>
        <taxon>Spermatophyta</taxon>
        <taxon>Magnoliopsida</taxon>
        <taxon>eudicotyledons</taxon>
        <taxon>Gunneridae</taxon>
        <taxon>Pentapetalae</taxon>
        <taxon>rosids</taxon>
        <taxon>fabids</taxon>
        <taxon>Malpighiales</taxon>
        <taxon>Passifloraceae</taxon>
        <taxon>Turnera</taxon>
    </lineage>
</organism>
<dbReference type="GO" id="GO:1901137">
    <property type="term" value="P:carbohydrate derivative biosynthetic process"/>
    <property type="evidence" value="ECO:0007669"/>
    <property type="project" value="UniProtKB-ARBA"/>
</dbReference>
<dbReference type="Proteomes" id="UP001141552">
    <property type="component" value="Unassembled WGS sequence"/>
</dbReference>
<dbReference type="GO" id="GO:0047213">
    <property type="term" value="F:anthocyanidin 3-O-glucosyltransferase activity"/>
    <property type="evidence" value="ECO:0007669"/>
    <property type="project" value="UniProtKB-EC"/>
</dbReference>
<keyword evidence="5" id="KW-0328">Glycosyltransferase</keyword>
<evidence type="ECO:0000256" key="5">
    <source>
        <dbReference type="RuleBase" id="RU003718"/>
    </source>
</evidence>
<proteinExistence type="inferred from homology"/>